<dbReference type="Proteomes" id="UP001327560">
    <property type="component" value="Chromosome 1"/>
</dbReference>
<keyword evidence="5" id="KW-0611">Plant defense</keyword>
<dbReference type="Gene3D" id="1.20.5.4130">
    <property type="match status" value="1"/>
</dbReference>
<dbReference type="Gene3D" id="3.80.10.10">
    <property type="entry name" value="Ribonuclease Inhibitor"/>
    <property type="match status" value="1"/>
</dbReference>
<dbReference type="SUPFAM" id="SSF52540">
    <property type="entry name" value="P-loop containing nucleoside triphosphate hydrolases"/>
    <property type="match status" value="1"/>
</dbReference>
<organism evidence="10 11">
    <name type="scientific">Canna indica</name>
    <name type="common">Indian-shot</name>
    <dbReference type="NCBI Taxonomy" id="4628"/>
    <lineage>
        <taxon>Eukaryota</taxon>
        <taxon>Viridiplantae</taxon>
        <taxon>Streptophyta</taxon>
        <taxon>Embryophyta</taxon>
        <taxon>Tracheophyta</taxon>
        <taxon>Spermatophyta</taxon>
        <taxon>Magnoliopsida</taxon>
        <taxon>Liliopsida</taxon>
        <taxon>Zingiberales</taxon>
        <taxon>Cannaceae</taxon>
        <taxon>Canna</taxon>
    </lineage>
</organism>
<dbReference type="SUPFAM" id="SSF52058">
    <property type="entry name" value="L domain-like"/>
    <property type="match status" value="1"/>
</dbReference>
<feature type="domain" description="Disease resistance R13L4/SHOC-2-like LRR" evidence="9">
    <location>
        <begin position="542"/>
        <end position="868"/>
    </location>
</feature>
<dbReference type="InterPro" id="IPR036388">
    <property type="entry name" value="WH-like_DNA-bd_sf"/>
</dbReference>
<evidence type="ECO:0000259" key="7">
    <source>
        <dbReference type="Pfam" id="PF18052"/>
    </source>
</evidence>
<feature type="domain" description="NB-ARC" evidence="6">
    <location>
        <begin position="163"/>
        <end position="337"/>
    </location>
</feature>
<evidence type="ECO:0000313" key="11">
    <source>
        <dbReference type="Proteomes" id="UP001327560"/>
    </source>
</evidence>
<evidence type="ECO:0000313" key="10">
    <source>
        <dbReference type="EMBL" id="WOK92022.1"/>
    </source>
</evidence>
<dbReference type="Pfam" id="PF18052">
    <property type="entry name" value="Rx_N"/>
    <property type="match status" value="1"/>
</dbReference>
<evidence type="ECO:0000256" key="2">
    <source>
        <dbReference type="ARBA" id="ARBA00022614"/>
    </source>
</evidence>
<dbReference type="Gene3D" id="3.40.50.300">
    <property type="entry name" value="P-loop containing nucleotide triphosphate hydrolases"/>
    <property type="match status" value="1"/>
</dbReference>
<dbReference type="CDD" id="cd14798">
    <property type="entry name" value="RX-CC_like"/>
    <property type="match status" value="1"/>
</dbReference>
<dbReference type="Gene3D" id="1.10.10.10">
    <property type="entry name" value="Winged helix-like DNA-binding domain superfamily/Winged helix DNA-binding domain"/>
    <property type="match status" value="1"/>
</dbReference>
<dbReference type="Pfam" id="PF23598">
    <property type="entry name" value="LRR_14"/>
    <property type="match status" value="1"/>
</dbReference>
<dbReference type="Gene3D" id="1.10.8.430">
    <property type="entry name" value="Helical domain of apoptotic protease-activating factors"/>
    <property type="match status" value="1"/>
</dbReference>
<dbReference type="FunFam" id="1.10.10.10:FF:000322">
    <property type="entry name" value="Probable disease resistance protein At1g63360"/>
    <property type="match status" value="1"/>
</dbReference>
<evidence type="ECO:0000256" key="3">
    <source>
        <dbReference type="ARBA" id="ARBA00022737"/>
    </source>
</evidence>
<evidence type="ECO:0000259" key="6">
    <source>
        <dbReference type="Pfam" id="PF00931"/>
    </source>
</evidence>
<dbReference type="EMBL" id="CP136890">
    <property type="protein sequence ID" value="WOK92022.1"/>
    <property type="molecule type" value="Genomic_DNA"/>
</dbReference>
<dbReference type="InterPro" id="IPR032675">
    <property type="entry name" value="LRR_dom_sf"/>
</dbReference>
<dbReference type="PRINTS" id="PR00364">
    <property type="entry name" value="DISEASERSIST"/>
</dbReference>
<keyword evidence="2" id="KW-0433">Leucine-rich repeat</keyword>
<dbReference type="InterPro" id="IPR058922">
    <property type="entry name" value="WHD_DRP"/>
</dbReference>
<comment type="similarity">
    <text evidence="1">Belongs to the disease resistance NB-LRR family.</text>
</comment>
<feature type="domain" description="Disease resistance protein winged helix" evidence="8">
    <location>
        <begin position="426"/>
        <end position="497"/>
    </location>
</feature>
<proteinExistence type="inferred from homology"/>
<accession>A0AAQ3JLT9</accession>
<dbReference type="InterPro" id="IPR042197">
    <property type="entry name" value="Apaf_helical"/>
</dbReference>
<sequence>MAGVALQFALQKLDSLLVQEQQLLGGVKNGIKGIREELESLKIFLREADAGEDNNIKAWMRQLRELAYDIEDLLEEYMIHFGQPHRHQYWGFLSRSIHYLKHLSTRHRMGIAIQDIKNQVRSISERRNIYSFNLNCTVSLDILHDRHVAALFVEETELVGINEPKEDIIRWLVKGELNLKVISVVGMGGLGKTTLVRKVYDDQRVKGWFSSHAWITVTQSFTTDELLKRIICQLYDERHEILPVRIETMNGTQLIHILRQFLWDKRYIVVLDDLWHIQAWDCLKYAFPDNGCGSRVLVTTRIGDVGLSCQEAYGHVYELQPLPPAKAWFLFCKKAFRTIPGGACPLDLQDISQDIVRLCEGLPLAIVTIAGLLSKKRSLEEWRTLRENLHSELANNPRLESIKRILLLSYNDLPHFLKSCFLYFSIFPKEHSVNRITLIRLWIAEGFIESEEGETMERVGAQYLNDLIDRNMVQVAEYYDYGRVRSCRVHDLIYELIVLKSKEENFSTSLIRRDTWIQGTIRRLSTHKTGEHVLQSIDLSHLRALFLFGENAFPILSMGNVFNKLRLLKILDLEGAPIKSCPLEFGKMPNLRYLSFRNTGINKLPKSLGKLKNLQTLDLKGTYVTELPKTILNLQRLRHLLAYHYYTNHHPPFYHVDGVMLPKGIGRFRELQKLSYLEISQDSSIITELGNLTQLKRLGIVKLRREDGAFLCSSIEKMEMLRSFSATSIDMDEFLELQPLKSPPPLLQRLYLRGPLQALPNWVCSLNYLVSLRLRSSRLQENSLGILEVLPSLTELILVHAYDGVKLFCQKGGFQKLQILDLEQLNNLNCVIVQGAMPNLQKMYIRSCIQLKMVPHGIEQLRYLKELHLFDMPEVFVQRLRRLGGADHEKVNHVPIIRSYDNENCVYEDI</sequence>
<evidence type="ECO:0000259" key="8">
    <source>
        <dbReference type="Pfam" id="PF23559"/>
    </source>
</evidence>
<dbReference type="GO" id="GO:0042742">
    <property type="term" value="P:defense response to bacterium"/>
    <property type="evidence" value="ECO:0007669"/>
    <property type="project" value="UniProtKB-ARBA"/>
</dbReference>
<dbReference type="InterPro" id="IPR027417">
    <property type="entry name" value="P-loop_NTPase"/>
</dbReference>
<dbReference type="FunFam" id="3.40.50.300:FF:001091">
    <property type="entry name" value="Probable disease resistance protein At1g61300"/>
    <property type="match status" value="1"/>
</dbReference>
<keyword evidence="4" id="KW-0547">Nucleotide-binding</keyword>
<dbReference type="GO" id="GO:0043531">
    <property type="term" value="F:ADP binding"/>
    <property type="evidence" value="ECO:0007669"/>
    <property type="project" value="InterPro"/>
</dbReference>
<evidence type="ECO:0008006" key="12">
    <source>
        <dbReference type="Google" id="ProtNLM"/>
    </source>
</evidence>
<evidence type="ECO:0000256" key="4">
    <source>
        <dbReference type="ARBA" id="ARBA00022741"/>
    </source>
</evidence>
<reference evidence="10 11" key="1">
    <citation type="submission" date="2023-10" db="EMBL/GenBank/DDBJ databases">
        <title>Chromosome-scale genome assembly provides insights into flower coloration mechanisms of Canna indica.</title>
        <authorList>
            <person name="Li C."/>
        </authorList>
    </citation>
    <scope>NUCLEOTIDE SEQUENCE [LARGE SCALE GENOMIC DNA]</scope>
    <source>
        <tissue evidence="10">Flower</tissue>
    </source>
</reference>
<keyword evidence="11" id="KW-1185">Reference proteome</keyword>
<dbReference type="InterPro" id="IPR055414">
    <property type="entry name" value="LRR_R13L4/SHOC2-like"/>
</dbReference>
<dbReference type="PANTHER" id="PTHR23155:SF1205">
    <property type="entry name" value="DISEASE RESISTANCE PROTEIN RPM1"/>
    <property type="match status" value="1"/>
</dbReference>
<dbReference type="Pfam" id="PF00931">
    <property type="entry name" value="NB-ARC"/>
    <property type="match status" value="1"/>
</dbReference>
<dbReference type="InterPro" id="IPR002182">
    <property type="entry name" value="NB-ARC"/>
</dbReference>
<name>A0AAQ3JLT9_9LILI</name>
<evidence type="ECO:0000259" key="9">
    <source>
        <dbReference type="Pfam" id="PF23598"/>
    </source>
</evidence>
<dbReference type="GO" id="GO:0002758">
    <property type="term" value="P:innate immune response-activating signaling pathway"/>
    <property type="evidence" value="ECO:0007669"/>
    <property type="project" value="UniProtKB-ARBA"/>
</dbReference>
<dbReference type="InterPro" id="IPR038005">
    <property type="entry name" value="RX-like_CC"/>
</dbReference>
<gene>
    <name evidence="10" type="ORF">Cni_G00713</name>
</gene>
<feature type="domain" description="Disease resistance N-terminal" evidence="7">
    <location>
        <begin position="5"/>
        <end position="86"/>
    </location>
</feature>
<keyword evidence="3" id="KW-0677">Repeat</keyword>
<dbReference type="AlphaFoldDB" id="A0AAQ3JLT9"/>
<dbReference type="GO" id="GO:0009626">
    <property type="term" value="P:plant-type hypersensitive response"/>
    <property type="evidence" value="ECO:0007669"/>
    <property type="project" value="UniProtKB-ARBA"/>
</dbReference>
<dbReference type="Pfam" id="PF23559">
    <property type="entry name" value="WHD_DRP"/>
    <property type="match status" value="1"/>
</dbReference>
<dbReference type="InterPro" id="IPR044974">
    <property type="entry name" value="Disease_R_plants"/>
</dbReference>
<protein>
    <recommendedName>
        <fullName evidence="12">Disease resistance protein RPM1-like</fullName>
    </recommendedName>
</protein>
<dbReference type="InterPro" id="IPR041118">
    <property type="entry name" value="Rx_N"/>
</dbReference>
<evidence type="ECO:0000256" key="5">
    <source>
        <dbReference type="ARBA" id="ARBA00022821"/>
    </source>
</evidence>
<dbReference type="PANTHER" id="PTHR23155">
    <property type="entry name" value="DISEASE RESISTANCE PROTEIN RP"/>
    <property type="match status" value="1"/>
</dbReference>
<evidence type="ECO:0000256" key="1">
    <source>
        <dbReference type="ARBA" id="ARBA00008894"/>
    </source>
</evidence>